<keyword evidence="1" id="KW-1133">Transmembrane helix</keyword>
<dbReference type="GO" id="GO:0008233">
    <property type="term" value="F:peptidase activity"/>
    <property type="evidence" value="ECO:0007669"/>
    <property type="project" value="UniProtKB-KW"/>
</dbReference>
<sequence length="74" mass="7753">MTSPSGPRPVGNVLWLALGAFVLAAVLIATGAPVLPFLLFVLAVTWGVVGLTRYLRSRHHGPSGHSPSGRAQPR</sequence>
<dbReference type="RefSeq" id="WP_205305682.1">
    <property type="nucleotide sequence ID" value="NZ_BAAAVF010000015.1"/>
</dbReference>
<keyword evidence="3" id="KW-1185">Reference proteome</keyword>
<protein>
    <submittedName>
        <fullName evidence="2">Membrane protein implicated in regulation of membrane protease activity</fullName>
    </submittedName>
</protein>
<keyword evidence="2" id="KW-0378">Hydrolase</keyword>
<dbReference type="Proteomes" id="UP000698059">
    <property type="component" value="Unassembled WGS sequence"/>
</dbReference>
<gene>
    <name evidence="2" type="ORF">JOD49_000305</name>
</gene>
<evidence type="ECO:0000256" key="1">
    <source>
        <dbReference type="SAM" id="Phobius"/>
    </source>
</evidence>
<evidence type="ECO:0000313" key="2">
    <source>
        <dbReference type="EMBL" id="MBM7477385.1"/>
    </source>
</evidence>
<keyword evidence="2" id="KW-0645">Protease</keyword>
<keyword evidence="1" id="KW-0812">Transmembrane</keyword>
<dbReference type="GO" id="GO:0006508">
    <property type="term" value="P:proteolysis"/>
    <property type="evidence" value="ECO:0007669"/>
    <property type="project" value="UniProtKB-KW"/>
</dbReference>
<comment type="caution">
    <text evidence="2">The sequence shown here is derived from an EMBL/GenBank/DDBJ whole genome shotgun (WGS) entry which is preliminary data.</text>
</comment>
<proteinExistence type="predicted"/>
<reference evidence="2 3" key="1">
    <citation type="submission" date="2021-01" db="EMBL/GenBank/DDBJ databases">
        <title>Sequencing the genomes of 1000 actinobacteria strains.</title>
        <authorList>
            <person name="Klenk H.-P."/>
        </authorList>
    </citation>
    <scope>NUCLEOTIDE SEQUENCE [LARGE SCALE GENOMIC DNA]</scope>
    <source>
        <strain evidence="2 3">DSM 46000</strain>
    </source>
</reference>
<accession>A0ABS2LAF3</accession>
<keyword evidence="1" id="KW-0472">Membrane</keyword>
<organism evidence="2 3">
    <name type="scientific">Oerskovia jenensis</name>
    <dbReference type="NCBI Taxonomy" id="162169"/>
    <lineage>
        <taxon>Bacteria</taxon>
        <taxon>Bacillati</taxon>
        <taxon>Actinomycetota</taxon>
        <taxon>Actinomycetes</taxon>
        <taxon>Micrococcales</taxon>
        <taxon>Cellulomonadaceae</taxon>
        <taxon>Oerskovia</taxon>
    </lineage>
</organism>
<evidence type="ECO:0000313" key="3">
    <source>
        <dbReference type="Proteomes" id="UP000698059"/>
    </source>
</evidence>
<feature type="transmembrane region" description="Helical" evidence="1">
    <location>
        <begin position="37"/>
        <end position="55"/>
    </location>
</feature>
<name>A0ABS2LAF3_9CELL</name>
<dbReference type="EMBL" id="JAFBBO010000001">
    <property type="protein sequence ID" value="MBM7477385.1"/>
    <property type="molecule type" value="Genomic_DNA"/>
</dbReference>